<dbReference type="PIRSF" id="PIRSF010361">
    <property type="entry name" value="UCP010361"/>
    <property type="match status" value="1"/>
</dbReference>
<feature type="transmembrane region" description="Helical" evidence="9">
    <location>
        <begin position="426"/>
        <end position="444"/>
    </location>
</feature>
<feature type="transmembrane region" description="Helical" evidence="9">
    <location>
        <begin position="297"/>
        <end position="321"/>
    </location>
</feature>
<evidence type="ECO:0000256" key="3">
    <source>
        <dbReference type="ARBA" id="ARBA00022679"/>
    </source>
</evidence>
<keyword evidence="3" id="KW-0808">Transferase</keyword>
<reference evidence="11" key="1">
    <citation type="journal article" date="2013" name="Genome Announc.">
        <title>Draft Genome Sequence of Streptomyces bottropensis ATCC 25435, a Bottromycin-Producing Actinomycete.</title>
        <authorList>
            <person name="Zhang H."/>
            <person name="Zhou W."/>
            <person name="Zhuang Y."/>
            <person name="Liang X."/>
            <person name="Liu T."/>
        </authorList>
    </citation>
    <scope>NUCLEOTIDE SEQUENCE [LARGE SCALE GENOMIC DNA]</scope>
    <source>
        <strain evidence="11">ATCC 25435</strain>
    </source>
</reference>
<evidence type="ECO:0000256" key="9">
    <source>
        <dbReference type="SAM" id="Phobius"/>
    </source>
</evidence>
<organism evidence="10 11">
    <name type="scientific">Streptomyces bottropensis ATCC 25435</name>
    <dbReference type="NCBI Taxonomy" id="1054862"/>
    <lineage>
        <taxon>Bacteria</taxon>
        <taxon>Bacillati</taxon>
        <taxon>Actinomycetota</taxon>
        <taxon>Actinomycetes</taxon>
        <taxon>Kitasatosporales</taxon>
        <taxon>Streptomycetaceae</taxon>
        <taxon>Streptomyces</taxon>
    </lineage>
</organism>
<evidence type="ECO:0000313" key="11">
    <source>
        <dbReference type="Proteomes" id="UP000030760"/>
    </source>
</evidence>
<feature type="transmembrane region" description="Helical" evidence="9">
    <location>
        <begin position="193"/>
        <end position="214"/>
    </location>
</feature>
<keyword evidence="6 9" id="KW-0472">Membrane</keyword>
<sequence length="543" mass="59421">MALAVVLGKPAGWGRVSRETRALAPRPDPAALDVFPGAYGRMCGMPSAETTRVSVDEPEPVRPTKEDEVAATGSELIGGPIGRRALLGTSWWTPVRVVALVAIGMFALGMVQKLPCYDGGWFFGASSQYTHACYSDIPHLYQGRGFADGLVPYFDKIPGDMEYLEYPVLTGVFMEVAAWLTPGSGTIQHQEQWYWMVNAGMLMACAAVIAVCCARIHRRRPWDGLLMALAPAFALTATINWDLLAVALLAVAMLMWSRERPLAFGVLIGLATAAKFYPFLVLGPLFVLCWRAGKWRAFATALLGAVAAWLAVNLPVMLLAPDGWAKFYRFSQERGVDFGSFFLVISQRMNIQITGETANAYAMVSMLLVCAGIAALALTAPRRPRFAQLAFLIVAAFILTNKVYSPQYVLWLVPLAALARPRWRDFLIWQACEVAYFLGIWMYLAYTTSGDAHKGLPAEGYQLAIMAHLLGTLYLCVVVVRDIFRPDRDTVRRAGDDDPSGGVLDGAEDVHVYGAAARPPRHAVHVDGPQVDWGSRGPERSSL</sequence>
<evidence type="ECO:0000256" key="1">
    <source>
        <dbReference type="ARBA" id="ARBA00004651"/>
    </source>
</evidence>
<dbReference type="InterPro" id="IPR018584">
    <property type="entry name" value="GT87"/>
</dbReference>
<name>M3FI35_9ACTN</name>
<keyword evidence="2" id="KW-1003">Cell membrane</keyword>
<protein>
    <recommendedName>
        <fullName evidence="12">Integral membrane protein</fullName>
    </recommendedName>
</protein>
<comment type="subcellular location">
    <subcellularLocation>
        <location evidence="1">Cell membrane</location>
        <topology evidence="1">Multi-pass membrane protein</topology>
    </subcellularLocation>
</comment>
<keyword evidence="5 9" id="KW-1133">Transmembrane helix</keyword>
<evidence type="ECO:0000256" key="6">
    <source>
        <dbReference type="ARBA" id="ARBA00023136"/>
    </source>
</evidence>
<dbReference type="GO" id="GO:0016758">
    <property type="term" value="F:hexosyltransferase activity"/>
    <property type="evidence" value="ECO:0007669"/>
    <property type="project" value="InterPro"/>
</dbReference>
<evidence type="ECO:0000256" key="7">
    <source>
        <dbReference type="ARBA" id="ARBA00024033"/>
    </source>
</evidence>
<dbReference type="InterPro" id="IPR016570">
    <property type="entry name" value="UCP010361"/>
</dbReference>
<feature type="transmembrane region" description="Helical" evidence="9">
    <location>
        <begin position="358"/>
        <end position="380"/>
    </location>
</feature>
<feature type="transmembrane region" description="Helical" evidence="9">
    <location>
        <begin position="386"/>
        <end position="405"/>
    </location>
</feature>
<evidence type="ECO:0000313" key="10">
    <source>
        <dbReference type="EMBL" id="EMF52600.1"/>
    </source>
</evidence>
<evidence type="ECO:0000256" key="4">
    <source>
        <dbReference type="ARBA" id="ARBA00022692"/>
    </source>
</evidence>
<feature type="transmembrane region" description="Helical" evidence="9">
    <location>
        <begin position="262"/>
        <end position="290"/>
    </location>
</feature>
<gene>
    <name evidence="10" type="ORF">SBD_5676</name>
</gene>
<evidence type="ECO:0008006" key="12">
    <source>
        <dbReference type="Google" id="ProtNLM"/>
    </source>
</evidence>
<dbReference type="GO" id="GO:0005886">
    <property type="term" value="C:plasma membrane"/>
    <property type="evidence" value="ECO:0007669"/>
    <property type="project" value="UniProtKB-SubCell"/>
</dbReference>
<feature type="transmembrane region" description="Helical" evidence="9">
    <location>
        <begin position="464"/>
        <end position="484"/>
    </location>
</feature>
<accession>M3FI35</accession>
<evidence type="ECO:0000256" key="5">
    <source>
        <dbReference type="ARBA" id="ARBA00022989"/>
    </source>
</evidence>
<dbReference type="EMBL" id="KB405094">
    <property type="protein sequence ID" value="EMF52600.1"/>
    <property type="molecule type" value="Genomic_DNA"/>
</dbReference>
<dbReference type="AlphaFoldDB" id="M3FI35"/>
<dbReference type="Pfam" id="PF09594">
    <property type="entry name" value="GT87"/>
    <property type="match status" value="1"/>
</dbReference>
<feature type="region of interest" description="Disordered" evidence="8">
    <location>
        <begin position="518"/>
        <end position="543"/>
    </location>
</feature>
<proteinExistence type="inferred from homology"/>
<feature type="transmembrane region" description="Helical" evidence="9">
    <location>
        <begin position="91"/>
        <end position="111"/>
    </location>
</feature>
<dbReference type="Proteomes" id="UP000030760">
    <property type="component" value="Unassembled WGS sequence"/>
</dbReference>
<comment type="similarity">
    <text evidence="7">Belongs to the glycosyltransferase 87 family.</text>
</comment>
<evidence type="ECO:0000256" key="8">
    <source>
        <dbReference type="SAM" id="MobiDB-lite"/>
    </source>
</evidence>
<feature type="transmembrane region" description="Helical" evidence="9">
    <location>
        <begin position="226"/>
        <end position="256"/>
    </location>
</feature>
<evidence type="ECO:0000256" key="2">
    <source>
        <dbReference type="ARBA" id="ARBA00022475"/>
    </source>
</evidence>
<keyword evidence="4 9" id="KW-0812">Transmembrane</keyword>